<comment type="caution">
    <text evidence="2">The sequence shown here is derived from an EMBL/GenBank/DDBJ whole genome shotgun (WGS) entry which is preliminary data.</text>
</comment>
<proteinExistence type="predicted"/>
<dbReference type="OrthoDB" id="4630416at2759"/>
<gene>
    <name evidence="2" type="ORF">B0A50_04792</name>
</gene>
<dbReference type="Proteomes" id="UP000308549">
    <property type="component" value="Unassembled WGS sequence"/>
</dbReference>
<evidence type="ECO:0000313" key="3">
    <source>
        <dbReference type="Proteomes" id="UP000308549"/>
    </source>
</evidence>
<dbReference type="AlphaFoldDB" id="A0A4U0TWK8"/>
<sequence length="309" mass="34704">MAARPKQFVRFPNHFKDFDSLSWDAKYQTHLDYVGERRSKQEKSSSRKSSQHAPVGDALGDELSGCWLIQCDYVSEEWDYEDFRLRVNQPAGSNCLPTGYFDFGIAEGVMHFGKDPTKLPHRKPKYLDDEHGSESISESDAATELADSPEGTVGERLERTEALLQNMLRTFATAKSFPEARKTIAGLMPNTQEASKSLKRKQLGSAGSGAKKARTRDPHPLRLHLQWRGRETGEGQIMLDHDDSPRNLGHIDFTNNDCVAFNGVISGALFGQETKWSGYKVGDRAPPGGQSWDDYSEESYEAARVGRWR</sequence>
<feature type="region of interest" description="Disordered" evidence="1">
    <location>
        <begin position="120"/>
        <end position="153"/>
    </location>
</feature>
<protein>
    <submittedName>
        <fullName evidence="2">Uncharacterized protein</fullName>
    </submittedName>
</protein>
<dbReference type="EMBL" id="NAJL01000027">
    <property type="protein sequence ID" value="TKA26684.1"/>
    <property type="molecule type" value="Genomic_DNA"/>
</dbReference>
<evidence type="ECO:0000256" key="1">
    <source>
        <dbReference type="SAM" id="MobiDB-lite"/>
    </source>
</evidence>
<feature type="region of interest" description="Disordered" evidence="1">
    <location>
        <begin position="35"/>
        <end position="56"/>
    </location>
</feature>
<organism evidence="2 3">
    <name type="scientific">Salinomyces thailandicus</name>
    <dbReference type="NCBI Taxonomy" id="706561"/>
    <lineage>
        <taxon>Eukaryota</taxon>
        <taxon>Fungi</taxon>
        <taxon>Dikarya</taxon>
        <taxon>Ascomycota</taxon>
        <taxon>Pezizomycotina</taxon>
        <taxon>Dothideomycetes</taxon>
        <taxon>Dothideomycetidae</taxon>
        <taxon>Mycosphaerellales</taxon>
        <taxon>Teratosphaeriaceae</taxon>
        <taxon>Salinomyces</taxon>
    </lineage>
</organism>
<evidence type="ECO:0000313" key="2">
    <source>
        <dbReference type="EMBL" id="TKA26684.1"/>
    </source>
</evidence>
<reference evidence="2 3" key="1">
    <citation type="submission" date="2017-03" db="EMBL/GenBank/DDBJ databases">
        <title>Genomes of endolithic fungi from Antarctica.</title>
        <authorList>
            <person name="Coleine C."/>
            <person name="Masonjones S."/>
            <person name="Stajich J.E."/>
        </authorList>
    </citation>
    <scope>NUCLEOTIDE SEQUENCE [LARGE SCALE GENOMIC DNA]</scope>
    <source>
        <strain evidence="2 3">CCFEE 6315</strain>
    </source>
</reference>
<keyword evidence="3" id="KW-1185">Reference proteome</keyword>
<name>A0A4U0TWK8_9PEZI</name>
<accession>A0A4U0TWK8</accession>
<feature type="compositionally biased region" description="Basic and acidic residues" evidence="1">
    <location>
        <begin position="35"/>
        <end position="45"/>
    </location>
</feature>